<dbReference type="PANTHER" id="PTHR47738:SF1">
    <property type="entry name" value="NITROGEN REGULATORY PROTEIN"/>
    <property type="match status" value="1"/>
</dbReference>
<dbReference type="EMBL" id="ARZY01000029">
    <property type="protein sequence ID" value="EWH09126.1"/>
    <property type="molecule type" value="Genomic_DNA"/>
</dbReference>
<dbReference type="SUPFAM" id="SSF55804">
    <property type="entry name" value="Phoshotransferase/anion transport protein"/>
    <property type="match status" value="1"/>
</dbReference>
<feature type="domain" description="PTS EIIA type-2" evidence="1">
    <location>
        <begin position="5"/>
        <end position="148"/>
    </location>
</feature>
<dbReference type="OrthoDB" id="95460at2"/>
<organism evidence="2 3">
    <name type="scientific">Catenovulum agarivorans DS-2</name>
    <dbReference type="NCBI Taxonomy" id="1328313"/>
    <lineage>
        <taxon>Bacteria</taxon>
        <taxon>Pseudomonadati</taxon>
        <taxon>Pseudomonadota</taxon>
        <taxon>Gammaproteobacteria</taxon>
        <taxon>Alteromonadales</taxon>
        <taxon>Alteromonadaceae</taxon>
        <taxon>Catenovulum</taxon>
    </lineage>
</organism>
<comment type="caution">
    <text evidence="2">The sequence shown here is derived from an EMBL/GenBank/DDBJ whole genome shotgun (WGS) entry which is preliminary data.</text>
</comment>
<dbReference type="STRING" id="1328313.DS2_14169"/>
<dbReference type="InterPro" id="IPR006320">
    <property type="entry name" value="PTS_Nitro_regul"/>
</dbReference>
<dbReference type="InterPro" id="IPR051541">
    <property type="entry name" value="PTS_SugarTrans_NitroReg"/>
</dbReference>
<dbReference type="Proteomes" id="UP000019276">
    <property type="component" value="Unassembled WGS sequence"/>
</dbReference>
<accession>W7QAZ3</accession>
<dbReference type="CDD" id="cd00211">
    <property type="entry name" value="PTS_IIA_fru"/>
    <property type="match status" value="1"/>
</dbReference>
<evidence type="ECO:0000259" key="1">
    <source>
        <dbReference type="PROSITE" id="PS51094"/>
    </source>
</evidence>
<proteinExistence type="predicted"/>
<sequence length="148" mass="16170">MDIQSFLTQDCTECAVTVSSKKRIIEHIGQIASQHIDGLSEQEITTALLNRERLGSTGIGNGIALPHGRLANTTTAIAVLITTSNPIDYDAIDNQPVNVFFALLVPEDQCNEHLKSLAAVAKKLSDKSILKRIRTAQNNQELYQAITE</sequence>
<protein>
    <submittedName>
        <fullName evidence="2">PTS system nitrogen regulatory protein IIA(Ntr)</fullName>
    </submittedName>
</protein>
<dbReference type="GO" id="GO:0030295">
    <property type="term" value="F:protein kinase activator activity"/>
    <property type="evidence" value="ECO:0007669"/>
    <property type="project" value="TreeGrafter"/>
</dbReference>
<dbReference type="PROSITE" id="PS51094">
    <property type="entry name" value="PTS_EIIA_TYPE_2"/>
    <property type="match status" value="1"/>
</dbReference>
<dbReference type="InterPro" id="IPR016152">
    <property type="entry name" value="PTrfase/Anion_transptr"/>
</dbReference>
<evidence type="ECO:0000313" key="3">
    <source>
        <dbReference type="Proteomes" id="UP000019276"/>
    </source>
</evidence>
<evidence type="ECO:0000313" key="2">
    <source>
        <dbReference type="EMBL" id="EWH09126.1"/>
    </source>
</evidence>
<dbReference type="GO" id="GO:0008982">
    <property type="term" value="F:protein-N(PI)-phosphohistidine-sugar phosphotransferase activity"/>
    <property type="evidence" value="ECO:0007669"/>
    <property type="project" value="InterPro"/>
</dbReference>
<dbReference type="PATRIC" id="fig|1328313.3.peg.2890"/>
<dbReference type="NCBIfam" id="TIGR01419">
    <property type="entry name" value="nitro_reg_IIA"/>
    <property type="match status" value="1"/>
</dbReference>
<dbReference type="GO" id="GO:0009401">
    <property type="term" value="P:phosphoenolpyruvate-dependent sugar phosphotransferase system"/>
    <property type="evidence" value="ECO:0007669"/>
    <property type="project" value="InterPro"/>
</dbReference>
<dbReference type="InterPro" id="IPR002178">
    <property type="entry name" value="PTS_EIIA_type-2_dom"/>
</dbReference>
<dbReference type="PROSITE" id="PS00372">
    <property type="entry name" value="PTS_EIIA_TYPE_2_HIS"/>
    <property type="match status" value="1"/>
</dbReference>
<dbReference type="AlphaFoldDB" id="W7QAZ3"/>
<dbReference type="RefSeq" id="WP_035015484.1">
    <property type="nucleotide sequence ID" value="NZ_ARZY01000029.1"/>
</dbReference>
<dbReference type="Gene3D" id="3.40.930.10">
    <property type="entry name" value="Mannitol-specific EII, Chain A"/>
    <property type="match status" value="1"/>
</dbReference>
<name>W7QAZ3_9ALTE</name>
<keyword evidence="3" id="KW-1185">Reference proteome</keyword>
<dbReference type="Pfam" id="PF00359">
    <property type="entry name" value="PTS_EIIA_2"/>
    <property type="match status" value="1"/>
</dbReference>
<reference evidence="2 3" key="1">
    <citation type="journal article" date="2014" name="Genome Announc.">
        <title>Draft Genome Sequence of the Agar-Degrading Bacterium Catenovulum sp. Strain DS-2, Isolated from Intestines of Haliotis diversicolor.</title>
        <authorList>
            <person name="Shan D."/>
            <person name="Li X."/>
            <person name="Gu Z."/>
            <person name="Wei G."/>
            <person name="Gao Z."/>
            <person name="Shao Z."/>
        </authorList>
    </citation>
    <scope>NUCLEOTIDE SEQUENCE [LARGE SCALE GENOMIC DNA]</scope>
    <source>
        <strain evidence="2 3">DS-2</strain>
    </source>
</reference>
<dbReference type="PANTHER" id="PTHR47738">
    <property type="entry name" value="PTS SYSTEM FRUCTOSE-LIKE EIIA COMPONENT-RELATED"/>
    <property type="match status" value="1"/>
</dbReference>
<gene>
    <name evidence="2" type="ORF">DS2_14169</name>
</gene>
<dbReference type="eggNOG" id="COG1762">
    <property type="taxonomic scope" value="Bacteria"/>
</dbReference>